<dbReference type="PANTHER" id="PTHR33507:SF3">
    <property type="entry name" value="INNER MEMBRANE PROTEIN YBBJ"/>
    <property type="match status" value="1"/>
</dbReference>
<evidence type="ECO:0000256" key="5">
    <source>
        <dbReference type="SAM" id="Phobius"/>
    </source>
</evidence>
<gene>
    <name evidence="7" type="ORF">DFR52_107137</name>
</gene>
<reference evidence="7 8" key="1">
    <citation type="submission" date="2018-05" db="EMBL/GenBank/DDBJ databases">
        <title>Genomic Encyclopedia of Type Strains, Phase IV (KMG-IV): sequencing the most valuable type-strain genomes for metagenomic binning, comparative biology and taxonomic classification.</title>
        <authorList>
            <person name="Goeker M."/>
        </authorList>
    </citation>
    <scope>NUCLEOTIDE SEQUENCE [LARGE SCALE GENOMIC DNA]</scope>
    <source>
        <strain evidence="7 8">DSM 16791</strain>
    </source>
</reference>
<organism evidence="7 8">
    <name type="scientific">Hoeflea marina</name>
    <dbReference type="NCBI Taxonomy" id="274592"/>
    <lineage>
        <taxon>Bacteria</taxon>
        <taxon>Pseudomonadati</taxon>
        <taxon>Pseudomonadota</taxon>
        <taxon>Alphaproteobacteria</taxon>
        <taxon>Hyphomicrobiales</taxon>
        <taxon>Rhizobiaceae</taxon>
        <taxon>Hoeflea</taxon>
    </lineage>
</organism>
<sequence>MIRALVIELGPWSWWIGGLVLLAAEIVVPGIFLLWIGLAAIAIGALSFPLWDTAVWSWQLQFVLFAVLSVASALVGRRVMAGRGSQSDQPMLNRRMEGLVGRTATLEEPILEGRGRIRLDDTFWVVQGPDLPSGARVRVVAHDARNLTVTQA</sequence>
<dbReference type="RefSeq" id="WP_110034283.1">
    <property type="nucleotide sequence ID" value="NZ_QGTR01000007.1"/>
</dbReference>
<protein>
    <recommendedName>
        <fullName evidence="6">NfeD-like C-terminal domain-containing protein</fullName>
    </recommendedName>
</protein>
<dbReference type="InterPro" id="IPR002810">
    <property type="entry name" value="NfeD-like_C"/>
</dbReference>
<comment type="caution">
    <text evidence="7">The sequence shown here is derived from an EMBL/GenBank/DDBJ whole genome shotgun (WGS) entry which is preliminary data.</text>
</comment>
<feature type="transmembrane region" description="Helical" evidence="5">
    <location>
        <begin position="55"/>
        <end position="75"/>
    </location>
</feature>
<keyword evidence="3 5" id="KW-1133">Transmembrane helix</keyword>
<dbReference type="PANTHER" id="PTHR33507">
    <property type="entry name" value="INNER MEMBRANE PROTEIN YBBJ"/>
    <property type="match status" value="1"/>
</dbReference>
<feature type="transmembrane region" description="Helical" evidence="5">
    <location>
        <begin position="12"/>
        <end position="43"/>
    </location>
</feature>
<evidence type="ECO:0000256" key="4">
    <source>
        <dbReference type="ARBA" id="ARBA00023136"/>
    </source>
</evidence>
<dbReference type="OrthoDB" id="9810336at2"/>
<dbReference type="Gene3D" id="2.40.50.140">
    <property type="entry name" value="Nucleic acid-binding proteins"/>
    <property type="match status" value="1"/>
</dbReference>
<dbReference type="InterPro" id="IPR012340">
    <property type="entry name" value="NA-bd_OB-fold"/>
</dbReference>
<evidence type="ECO:0000256" key="3">
    <source>
        <dbReference type="ARBA" id="ARBA00022989"/>
    </source>
</evidence>
<dbReference type="EMBL" id="QGTR01000007">
    <property type="protein sequence ID" value="PWV97223.1"/>
    <property type="molecule type" value="Genomic_DNA"/>
</dbReference>
<proteinExistence type="predicted"/>
<evidence type="ECO:0000259" key="6">
    <source>
        <dbReference type="Pfam" id="PF01957"/>
    </source>
</evidence>
<dbReference type="Proteomes" id="UP000246352">
    <property type="component" value="Unassembled WGS sequence"/>
</dbReference>
<keyword evidence="2 5" id="KW-0812">Transmembrane</keyword>
<evidence type="ECO:0000313" key="8">
    <source>
        <dbReference type="Proteomes" id="UP000246352"/>
    </source>
</evidence>
<keyword evidence="8" id="KW-1185">Reference proteome</keyword>
<keyword evidence="4 5" id="KW-0472">Membrane</keyword>
<dbReference type="GO" id="GO:0005886">
    <property type="term" value="C:plasma membrane"/>
    <property type="evidence" value="ECO:0007669"/>
    <property type="project" value="TreeGrafter"/>
</dbReference>
<dbReference type="InterPro" id="IPR052165">
    <property type="entry name" value="Membrane_assoc_protease"/>
</dbReference>
<evidence type="ECO:0000256" key="1">
    <source>
        <dbReference type="ARBA" id="ARBA00004141"/>
    </source>
</evidence>
<evidence type="ECO:0000256" key="2">
    <source>
        <dbReference type="ARBA" id="ARBA00022692"/>
    </source>
</evidence>
<accession>A0A317PFI5</accession>
<name>A0A317PFI5_9HYPH</name>
<feature type="domain" description="NfeD-like C-terminal" evidence="6">
    <location>
        <begin position="97"/>
        <end position="149"/>
    </location>
</feature>
<evidence type="ECO:0000313" key="7">
    <source>
        <dbReference type="EMBL" id="PWV97223.1"/>
    </source>
</evidence>
<dbReference type="Pfam" id="PF01957">
    <property type="entry name" value="NfeD"/>
    <property type="match status" value="1"/>
</dbReference>
<comment type="subcellular location">
    <subcellularLocation>
        <location evidence="1">Membrane</location>
        <topology evidence="1">Multi-pass membrane protein</topology>
    </subcellularLocation>
</comment>
<dbReference type="AlphaFoldDB" id="A0A317PFI5"/>